<sequence>GVEEMREMKEKHTWSGQLLNICMDNPYELYKDPGDVSETALDEKNEILPKTTKDNNTGDLKFSETLITVQNRRTNIVEELRKRFRESNKMEIFDDLIQGVDKKENTVLHLVASSDQEWNITNPALKIMWHCKWFQYTKGLLPKDYTVRTNKLDKTAGELFKQNYASLISEGGAWFKDTCESCSIVAALLSGISFAISSNIPGGNNSETGKPTLKGRPAFDAFALCSIIGHCCSLTALLLFLSIPISRKEPRDFRIDLPKKLLYGISSLFLSIVAMFTAFCFGNYFVLDHKFKHIVVFIYAYTCYPAYLYGVSKYQLYIDLLRSIVTKVPETGDKGEDLGV</sequence>
<feature type="transmembrane region" description="Helical" evidence="1">
    <location>
        <begin position="293"/>
        <end position="312"/>
    </location>
</feature>
<feature type="non-terminal residue" evidence="3">
    <location>
        <position position="1"/>
    </location>
</feature>
<feature type="domain" description="PGG" evidence="2">
    <location>
        <begin position="174"/>
        <end position="285"/>
    </location>
</feature>
<reference evidence="3 4" key="1">
    <citation type="journal article" date="2014" name="Am. J. Bot.">
        <title>Genome assembly and annotation for red clover (Trifolium pratense; Fabaceae).</title>
        <authorList>
            <person name="Istvanek J."/>
            <person name="Jaros M."/>
            <person name="Krenek A."/>
            <person name="Repkova J."/>
        </authorList>
    </citation>
    <scope>NUCLEOTIDE SEQUENCE [LARGE SCALE GENOMIC DNA]</scope>
    <source>
        <strain evidence="4">cv. Tatra</strain>
        <tissue evidence="3">Young leaves</tissue>
    </source>
</reference>
<keyword evidence="1" id="KW-0812">Transmembrane</keyword>
<feature type="transmembrane region" description="Helical" evidence="1">
    <location>
        <begin position="221"/>
        <end position="241"/>
    </location>
</feature>
<accession>A0A2K3L5Q6</accession>
<dbReference type="Pfam" id="PF13962">
    <property type="entry name" value="PGG"/>
    <property type="match status" value="1"/>
</dbReference>
<comment type="caution">
    <text evidence="3">The sequence shown here is derived from an EMBL/GenBank/DDBJ whole genome shotgun (WGS) entry which is preliminary data.</text>
</comment>
<evidence type="ECO:0000259" key="2">
    <source>
        <dbReference type="Pfam" id="PF13962"/>
    </source>
</evidence>
<protein>
    <submittedName>
        <fullName evidence="3">Putative ankyrin repeat protein</fullName>
    </submittedName>
</protein>
<evidence type="ECO:0000313" key="4">
    <source>
        <dbReference type="Proteomes" id="UP000236291"/>
    </source>
</evidence>
<dbReference type="PANTHER" id="PTHR24177">
    <property type="entry name" value="CASKIN"/>
    <property type="match status" value="1"/>
</dbReference>
<name>A0A2K3L5Q6_TRIPR</name>
<evidence type="ECO:0000256" key="1">
    <source>
        <dbReference type="SAM" id="Phobius"/>
    </source>
</evidence>
<dbReference type="InterPro" id="IPR026961">
    <property type="entry name" value="PGG_dom"/>
</dbReference>
<keyword evidence="1" id="KW-0472">Membrane</keyword>
<dbReference type="PANTHER" id="PTHR24177:SF332">
    <property type="entry name" value="REPEAT PROTEIN, PUTATIVE-RELATED"/>
    <property type="match status" value="1"/>
</dbReference>
<dbReference type="ExpressionAtlas" id="A0A2K3L5Q6">
    <property type="expression patterns" value="baseline"/>
</dbReference>
<dbReference type="STRING" id="57577.A0A2K3L5Q6"/>
<dbReference type="EMBL" id="ASHM01026676">
    <property type="protein sequence ID" value="PNX73868.1"/>
    <property type="molecule type" value="Genomic_DNA"/>
</dbReference>
<dbReference type="Proteomes" id="UP000236291">
    <property type="component" value="Unassembled WGS sequence"/>
</dbReference>
<dbReference type="GO" id="GO:0016020">
    <property type="term" value="C:membrane"/>
    <property type="evidence" value="ECO:0007669"/>
    <property type="project" value="TreeGrafter"/>
</dbReference>
<feature type="transmembrane region" description="Helical" evidence="1">
    <location>
        <begin position="261"/>
        <end position="287"/>
    </location>
</feature>
<dbReference type="AlphaFoldDB" id="A0A2K3L5Q6"/>
<proteinExistence type="predicted"/>
<evidence type="ECO:0000313" key="3">
    <source>
        <dbReference type="EMBL" id="PNX73868.1"/>
    </source>
</evidence>
<keyword evidence="1" id="KW-1133">Transmembrane helix</keyword>
<reference evidence="3 4" key="2">
    <citation type="journal article" date="2017" name="Front. Plant Sci.">
        <title>Gene Classification and Mining of Molecular Markers Useful in Red Clover (Trifolium pratense) Breeding.</title>
        <authorList>
            <person name="Istvanek J."/>
            <person name="Dluhosova J."/>
            <person name="Dluhos P."/>
            <person name="Patkova L."/>
            <person name="Nedelnik J."/>
            <person name="Repkova J."/>
        </authorList>
    </citation>
    <scope>NUCLEOTIDE SEQUENCE [LARGE SCALE GENOMIC DNA]</scope>
    <source>
        <strain evidence="4">cv. Tatra</strain>
        <tissue evidence="3">Young leaves</tissue>
    </source>
</reference>
<organism evidence="3 4">
    <name type="scientific">Trifolium pratense</name>
    <name type="common">Red clover</name>
    <dbReference type="NCBI Taxonomy" id="57577"/>
    <lineage>
        <taxon>Eukaryota</taxon>
        <taxon>Viridiplantae</taxon>
        <taxon>Streptophyta</taxon>
        <taxon>Embryophyta</taxon>
        <taxon>Tracheophyta</taxon>
        <taxon>Spermatophyta</taxon>
        <taxon>Magnoliopsida</taxon>
        <taxon>eudicotyledons</taxon>
        <taxon>Gunneridae</taxon>
        <taxon>Pentapetalae</taxon>
        <taxon>rosids</taxon>
        <taxon>fabids</taxon>
        <taxon>Fabales</taxon>
        <taxon>Fabaceae</taxon>
        <taxon>Papilionoideae</taxon>
        <taxon>50 kb inversion clade</taxon>
        <taxon>NPAAA clade</taxon>
        <taxon>Hologalegina</taxon>
        <taxon>IRL clade</taxon>
        <taxon>Trifolieae</taxon>
        <taxon>Trifolium</taxon>
    </lineage>
</organism>
<gene>
    <name evidence="3" type="ORF">L195_g029776</name>
</gene>